<dbReference type="RefSeq" id="WP_377607857.1">
    <property type="nucleotide sequence ID" value="NZ_JBHUME010000022.1"/>
</dbReference>
<comment type="caution">
    <text evidence="1">The sequence shown here is derived from an EMBL/GenBank/DDBJ whole genome shotgun (WGS) entry which is preliminary data.</text>
</comment>
<protein>
    <submittedName>
        <fullName evidence="1">Uncharacterized protein</fullName>
    </submittedName>
</protein>
<gene>
    <name evidence="1" type="ORF">ACFSUF_25195</name>
</gene>
<keyword evidence="2" id="KW-1185">Reference proteome</keyword>
<reference evidence="2" key="1">
    <citation type="journal article" date="2019" name="Int. J. Syst. Evol. Microbiol.">
        <title>The Global Catalogue of Microorganisms (GCM) 10K type strain sequencing project: providing services to taxonomists for standard genome sequencing and annotation.</title>
        <authorList>
            <consortium name="The Broad Institute Genomics Platform"/>
            <consortium name="The Broad Institute Genome Sequencing Center for Infectious Disease"/>
            <person name="Wu L."/>
            <person name="Ma J."/>
        </authorList>
    </citation>
    <scope>NUCLEOTIDE SEQUENCE [LARGE SCALE GENOMIC DNA]</scope>
    <source>
        <strain evidence="2">KCTC 3950</strain>
    </source>
</reference>
<name>A0ABW5PMC3_9BACL</name>
<evidence type="ECO:0000313" key="1">
    <source>
        <dbReference type="EMBL" id="MFD2615709.1"/>
    </source>
</evidence>
<organism evidence="1 2">
    <name type="scientific">Paenibacillus gansuensis</name>
    <dbReference type="NCBI Taxonomy" id="306542"/>
    <lineage>
        <taxon>Bacteria</taxon>
        <taxon>Bacillati</taxon>
        <taxon>Bacillota</taxon>
        <taxon>Bacilli</taxon>
        <taxon>Bacillales</taxon>
        <taxon>Paenibacillaceae</taxon>
        <taxon>Paenibacillus</taxon>
    </lineage>
</organism>
<accession>A0ABW5PMC3</accession>
<dbReference type="Proteomes" id="UP001597541">
    <property type="component" value="Unassembled WGS sequence"/>
</dbReference>
<evidence type="ECO:0000313" key="2">
    <source>
        <dbReference type="Proteomes" id="UP001597541"/>
    </source>
</evidence>
<proteinExistence type="predicted"/>
<dbReference type="EMBL" id="JBHUME010000022">
    <property type="protein sequence ID" value="MFD2615709.1"/>
    <property type="molecule type" value="Genomic_DNA"/>
</dbReference>
<sequence>MNTLQRLEKLQDKRVKITMKDGAAFICEPLQIVFDDELETYQVYIVDGMSSHPSDIYAEVYVPDIASIEEIS</sequence>